<name>A0A068UM04_COFCA</name>
<sequence>MMILLKAAEMALLHQAFLKILLKYIHLILALRALVFRVPLPAKAV</sequence>
<organism evidence="1 2">
    <name type="scientific">Coffea canephora</name>
    <name type="common">Robusta coffee</name>
    <dbReference type="NCBI Taxonomy" id="49390"/>
    <lineage>
        <taxon>Eukaryota</taxon>
        <taxon>Viridiplantae</taxon>
        <taxon>Streptophyta</taxon>
        <taxon>Embryophyta</taxon>
        <taxon>Tracheophyta</taxon>
        <taxon>Spermatophyta</taxon>
        <taxon>Magnoliopsida</taxon>
        <taxon>eudicotyledons</taxon>
        <taxon>Gunneridae</taxon>
        <taxon>Pentapetalae</taxon>
        <taxon>asterids</taxon>
        <taxon>lamiids</taxon>
        <taxon>Gentianales</taxon>
        <taxon>Rubiaceae</taxon>
        <taxon>Ixoroideae</taxon>
        <taxon>Gardenieae complex</taxon>
        <taxon>Bertiereae - Coffeeae clade</taxon>
        <taxon>Coffeeae</taxon>
        <taxon>Coffea</taxon>
    </lineage>
</organism>
<evidence type="ECO:0000313" key="1">
    <source>
        <dbReference type="EMBL" id="CDP09575.1"/>
    </source>
</evidence>
<evidence type="ECO:0000313" key="2">
    <source>
        <dbReference type="Proteomes" id="UP000295252"/>
    </source>
</evidence>
<gene>
    <name evidence="1" type="ORF">GSCOC_T00029002001</name>
</gene>
<dbReference type="Proteomes" id="UP000295252">
    <property type="component" value="Chromosome VIII"/>
</dbReference>
<dbReference type="InParanoid" id="A0A068UM04"/>
<dbReference type="AlphaFoldDB" id="A0A068UM04"/>
<proteinExistence type="predicted"/>
<accession>A0A068UM04</accession>
<dbReference type="EMBL" id="HG739123">
    <property type="protein sequence ID" value="CDP09575.1"/>
    <property type="molecule type" value="Genomic_DNA"/>
</dbReference>
<dbReference type="Gramene" id="CDP09575">
    <property type="protein sequence ID" value="CDP09575"/>
    <property type="gene ID" value="GSCOC_T00029002001"/>
</dbReference>
<keyword evidence="2" id="KW-1185">Reference proteome</keyword>
<reference evidence="2" key="1">
    <citation type="journal article" date="2014" name="Science">
        <title>The coffee genome provides insight into the convergent evolution of caffeine biosynthesis.</title>
        <authorList>
            <person name="Denoeud F."/>
            <person name="Carretero-Paulet L."/>
            <person name="Dereeper A."/>
            <person name="Droc G."/>
            <person name="Guyot R."/>
            <person name="Pietrella M."/>
            <person name="Zheng C."/>
            <person name="Alberti A."/>
            <person name="Anthony F."/>
            <person name="Aprea G."/>
            <person name="Aury J.M."/>
            <person name="Bento P."/>
            <person name="Bernard M."/>
            <person name="Bocs S."/>
            <person name="Campa C."/>
            <person name="Cenci A."/>
            <person name="Combes M.C."/>
            <person name="Crouzillat D."/>
            <person name="Da Silva C."/>
            <person name="Daddiego L."/>
            <person name="De Bellis F."/>
            <person name="Dussert S."/>
            <person name="Garsmeur O."/>
            <person name="Gayraud T."/>
            <person name="Guignon V."/>
            <person name="Jahn K."/>
            <person name="Jamilloux V."/>
            <person name="Joet T."/>
            <person name="Labadie K."/>
            <person name="Lan T."/>
            <person name="Leclercq J."/>
            <person name="Lepelley M."/>
            <person name="Leroy T."/>
            <person name="Li L.T."/>
            <person name="Librado P."/>
            <person name="Lopez L."/>
            <person name="Munoz A."/>
            <person name="Noel B."/>
            <person name="Pallavicini A."/>
            <person name="Perrotta G."/>
            <person name="Poncet V."/>
            <person name="Pot D."/>
            <person name="Priyono X."/>
            <person name="Rigoreau M."/>
            <person name="Rouard M."/>
            <person name="Rozas J."/>
            <person name="Tranchant-Dubreuil C."/>
            <person name="VanBuren R."/>
            <person name="Zhang Q."/>
            <person name="Andrade A.C."/>
            <person name="Argout X."/>
            <person name="Bertrand B."/>
            <person name="de Kochko A."/>
            <person name="Graziosi G."/>
            <person name="Henry R.J."/>
            <person name="Jayarama X."/>
            <person name="Ming R."/>
            <person name="Nagai C."/>
            <person name="Rounsley S."/>
            <person name="Sankoff D."/>
            <person name="Giuliano G."/>
            <person name="Albert V.A."/>
            <person name="Wincker P."/>
            <person name="Lashermes P."/>
        </authorList>
    </citation>
    <scope>NUCLEOTIDE SEQUENCE [LARGE SCALE GENOMIC DNA]</scope>
    <source>
        <strain evidence="2">cv. DH200-94</strain>
    </source>
</reference>
<protein>
    <submittedName>
        <fullName evidence="1">Uncharacterized protein</fullName>
    </submittedName>
</protein>